<protein>
    <submittedName>
        <fullName evidence="5">Uncharacterized protein LOC102805045</fullName>
    </submittedName>
</protein>
<reference evidence="5" key="1">
    <citation type="submission" date="2025-08" db="UniProtKB">
        <authorList>
            <consortium name="RefSeq"/>
        </authorList>
    </citation>
    <scope>IDENTIFICATION</scope>
    <source>
        <tissue evidence="5">Testes</tissue>
    </source>
</reference>
<dbReference type="Proteomes" id="UP000694865">
    <property type="component" value="Unplaced"/>
</dbReference>
<dbReference type="Gene3D" id="3.40.50.150">
    <property type="entry name" value="Vaccinia Virus protein VP39"/>
    <property type="match status" value="1"/>
</dbReference>
<evidence type="ECO:0000313" key="5">
    <source>
        <dbReference type="RefSeq" id="XP_006815185.1"/>
    </source>
</evidence>
<name>A0ABM0M594_SACKO</name>
<evidence type="ECO:0000259" key="3">
    <source>
        <dbReference type="Pfam" id="PF13649"/>
    </source>
</evidence>
<evidence type="ECO:0000313" key="4">
    <source>
        <dbReference type="Proteomes" id="UP000694865"/>
    </source>
</evidence>
<keyword evidence="1" id="KW-0489">Methyltransferase</keyword>
<organism evidence="4 5">
    <name type="scientific">Saccoglossus kowalevskii</name>
    <name type="common">Acorn worm</name>
    <dbReference type="NCBI Taxonomy" id="10224"/>
    <lineage>
        <taxon>Eukaryota</taxon>
        <taxon>Metazoa</taxon>
        <taxon>Hemichordata</taxon>
        <taxon>Enteropneusta</taxon>
        <taxon>Harrimaniidae</taxon>
        <taxon>Saccoglossus</taxon>
    </lineage>
</organism>
<dbReference type="InterPro" id="IPR029063">
    <property type="entry name" value="SAM-dependent_MTases_sf"/>
</dbReference>
<dbReference type="SUPFAM" id="SSF53335">
    <property type="entry name" value="S-adenosyl-L-methionine-dependent methyltransferases"/>
    <property type="match status" value="1"/>
</dbReference>
<dbReference type="PANTHER" id="PTHR43861:SF1">
    <property type="entry name" value="TRANS-ACONITATE 2-METHYLTRANSFERASE"/>
    <property type="match status" value="1"/>
</dbReference>
<accession>A0ABM0M594</accession>
<sequence>MNANEASSFSSYRTRFVHASASDITQRLGFQDSDSLLDVCCGSGELTKLVTVTAKIKSTTAIDINPNMIDIAKSTNNADNITYLVGDVGASETFKSEWRNSFDKVMAYFALNWIPNWFDTGFQYKHYPIRGNKDDFAAILRNAGFVDVKVEVDKTSFYTFENALQTKAFIKGFLTQLECIPEDLKVEFLEDVLLQAESNCEKTKDGRAKWMFQTVIAVVRKEST</sequence>
<dbReference type="CDD" id="cd02440">
    <property type="entry name" value="AdoMet_MTases"/>
    <property type="match status" value="1"/>
</dbReference>
<gene>
    <name evidence="5" type="primary">LOC102805045</name>
</gene>
<dbReference type="PANTHER" id="PTHR43861">
    <property type="entry name" value="TRANS-ACONITATE 2-METHYLTRANSFERASE-RELATED"/>
    <property type="match status" value="1"/>
</dbReference>
<dbReference type="RefSeq" id="XP_006815185.1">
    <property type="nucleotide sequence ID" value="XM_006815122.1"/>
</dbReference>
<proteinExistence type="predicted"/>
<keyword evidence="4" id="KW-1185">Reference proteome</keyword>
<dbReference type="GeneID" id="102805045"/>
<evidence type="ECO:0000256" key="1">
    <source>
        <dbReference type="ARBA" id="ARBA00022603"/>
    </source>
</evidence>
<keyword evidence="2" id="KW-0808">Transferase</keyword>
<dbReference type="Pfam" id="PF13649">
    <property type="entry name" value="Methyltransf_25"/>
    <property type="match status" value="1"/>
</dbReference>
<dbReference type="InterPro" id="IPR041698">
    <property type="entry name" value="Methyltransf_25"/>
</dbReference>
<feature type="domain" description="Methyltransferase" evidence="3">
    <location>
        <begin position="37"/>
        <end position="115"/>
    </location>
</feature>
<evidence type="ECO:0000256" key="2">
    <source>
        <dbReference type="ARBA" id="ARBA00022679"/>
    </source>
</evidence>